<evidence type="ECO:0000313" key="2">
    <source>
        <dbReference type="EMBL" id="THH26535.1"/>
    </source>
</evidence>
<proteinExistence type="predicted"/>
<dbReference type="SUPFAM" id="SSF56112">
    <property type="entry name" value="Protein kinase-like (PK-like)"/>
    <property type="match status" value="1"/>
</dbReference>
<dbReference type="PANTHER" id="PTHR21310:SF15">
    <property type="entry name" value="AMINOGLYCOSIDE PHOSPHOTRANSFERASE DOMAIN-CONTAINING PROTEIN"/>
    <property type="match status" value="1"/>
</dbReference>
<gene>
    <name evidence="2" type="ORF">EUX98_g7653</name>
</gene>
<dbReference type="InterPro" id="IPR051678">
    <property type="entry name" value="AGP_Transferase"/>
</dbReference>
<dbReference type="AlphaFoldDB" id="A0A4S4MLJ2"/>
<evidence type="ECO:0000313" key="3">
    <source>
        <dbReference type="Proteomes" id="UP000308730"/>
    </source>
</evidence>
<organism evidence="2 3">
    <name type="scientific">Antrodiella citrinella</name>
    <dbReference type="NCBI Taxonomy" id="2447956"/>
    <lineage>
        <taxon>Eukaryota</taxon>
        <taxon>Fungi</taxon>
        <taxon>Dikarya</taxon>
        <taxon>Basidiomycota</taxon>
        <taxon>Agaricomycotina</taxon>
        <taxon>Agaricomycetes</taxon>
        <taxon>Polyporales</taxon>
        <taxon>Steccherinaceae</taxon>
        <taxon>Antrodiella</taxon>
    </lineage>
</organism>
<dbReference type="Proteomes" id="UP000308730">
    <property type="component" value="Unassembled WGS sequence"/>
</dbReference>
<dbReference type="Pfam" id="PF01636">
    <property type="entry name" value="APH"/>
    <property type="match status" value="1"/>
</dbReference>
<dbReference type="InterPro" id="IPR011009">
    <property type="entry name" value="Kinase-like_dom_sf"/>
</dbReference>
<name>A0A4S4MLJ2_9APHY</name>
<dbReference type="InterPro" id="IPR002575">
    <property type="entry name" value="Aminoglycoside_PTrfase"/>
</dbReference>
<keyword evidence="3" id="KW-1185">Reference proteome</keyword>
<protein>
    <recommendedName>
        <fullName evidence="1">Aminoglycoside phosphotransferase domain-containing protein</fullName>
    </recommendedName>
</protein>
<comment type="caution">
    <text evidence="2">The sequence shown here is derived from an EMBL/GenBank/DDBJ whole genome shotgun (WGS) entry which is preliminary data.</text>
</comment>
<reference evidence="2 3" key="1">
    <citation type="submission" date="2019-02" db="EMBL/GenBank/DDBJ databases">
        <title>Genome sequencing of the rare red list fungi Antrodiella citrinella (Flaviporus citrinellus).</title>
        <authorList>
            <person name="Buettner E."/>
            <person name="Kellner H."/>
        </authorList>
    </citation>
    <scope>NUCLEOTIDE SEQUENCE [LARGE SCALE GENOMIC DNA]</scope>
    <source>
        <strain evidence="2 3">DSM 108506</strain>
    </source>
</reference>
<accession>A0A4S4MLJ2</accession>
<evidence type="ECO:0000259" key="1">
    <source>
        <dbReference type="Pfam" id="PF01636"/>
    </source>
</evidence>
<dbReference type="PANTHER" id="PTHR21310">
    <property type="entry name" value="AMINOGLYCOSIDE PHOSPHOTRANSFERASE-RELATED-RELATED"/>
    <property type="match status" value="1"/>
</dbReference>
<sequence>MGIAEDSRERMQTWGDQITSTVATTDANADEAVFGSPFIVVTNIVGIPPCDVCDTMPDVQRDIVLRQVADVLLELPSTAQMPGRSNLRTAPSTLHKTTIVRLSQTVQHGDFHSQNIRIIDPDTNPKITGVIDWYHSGTEATSVFARYPFFIMDHPLRARIVRDETAFNRIMLEVETQRDPTGNQPLTRVRQLSGHAYAHPVSFRSVQQYGAPKLA</sequence>
<dbReference type="EMBL" id="SGPM01000337">
    <property type="protein sequence ID" value="THH26535.1"/>
    <property type="molecule type" value="Genomic_DNA"/>
</dbReference>
<feature type="domain" description="Aminoglycoside phosphotransferase" evidence="1">
    <location>
        <begin position="101"/>
        <end position="137"/>
    </location>
</feature>
<dbReference type="OrthoDB" id="10003767at2759"/>